<dbReference type="InterPro" id="IPR016944">
    <property type="entry name" value="UCP030066"/>
</dbReference>
<accession>A0A521E658</accession>
<dbReference type="Proteomes" id="UP000317593">
    <property type="component" value="Unassembled WGS sequence"/>
</dbReference>
<dbReference type="GO" id="GO:0016020">
    <property type="term" value="C:membrane"/>
    <property type="evidence" value="ECO:0007669"/>
    <property type="project" value="UniProtKB-SubCell"/>
</dbReference>
<comment type="subcellular location">
    <subcellularLocation>
        <location evidence="1">Membrane</location>
        <topology evidence="1">Multi-pass membrane protein</topology>
    </subcellularLocation>
</comment>
<dbReference type="OrthoDB" id="7960583at2"/>
<keyword evidence="4 5" id="KW-0472">Membrane</keyword>
<evidence type="ECO:0000313" key="7">
    <source>
        <dbReference type="Proteomes" id="UP000317593"/>
    </source>
</evidence>
<dbReference type="AlphaFoldDB" id="A0A521E658"/>
<organism evidence="6 7">
    <name type="scientific">Fodinibius sediminis</name>
    <dbReference type="NCBI Taxonomy" id="1214077"/>
    <lineage>
        <taxon>Bacteria</taxon>
        <taxon>Pseudomonadati</taxon>
        <taxon>Balneolota</taxon>
        <taxon>Balneolia</taxon>
        <taxon>Balneolales</taxon>
        <taxon>Balneolaceae</taxon>
        <taxon>Fodinibius</taxon>
    </lineage>
</organism>
<reference evidence="6 7" key="1">
    <citation type="submission" date="2017-05" db="EMBL/GenBank/DDBJ databases">
        <authorList>
            <person name="Varghese N."/>
            <person name="Submissions S."/>
        </authorList>
    </citation>
    <scope>NUCLEOTIDE SEQUENCE [LARGE SCALE GENOMIC DNA]</scope>
    <source>
        <strain evidence="6 7">DSM 21194</strain>
    </source>
</reference>
<evidence type="ECO:0000256" key="2">
    <source>
        <dbReference type="ARBA" id="ARBA00022692"/>
    </source>
</evidence>
<gene>
    <name evidence="6" type="ORF">SAMN06265218_113142</name>
</gene>
<evidence type="ECO:0000256" key="4">
    <source>
        <dbReference type="ARBA" id="ARBA00023136"/>
    </source>
</evidence>
<feature type="transmembrane region" description="Helical" evidence="5">
    <location>
        <begin position="72"/>
        <end position="91"/>
    </location>
</feature>
<dbReference type="InterPro" id="IPR032808">
    <property type="entry name" value="DoxX"/>
</dbReference>
<evidence type="ECO:0000256" key="5">
    <source>
        <dbReference type="SAM" id="Phobius"/>
    </source>
</evidence>
<keyword evidence="3 5" id="KW-1133">Transmembrane helix</keyword>
<evidence type="ECO:0000256" key="1">
    <source>
        <dbReference type="ARBA" id="ARBA00004141"/>
    </source>
</evidence>
<feature type="transmembrane region" description="Helical" evidence="5">
    <location>
        <begin position="97"/>
        <end position="114"/>
    </location>
</feature>
<keyword evidence="2 5" id="KW-0812">Transmembrane</keyword>
<dbReference type="Pfam" id="PF13564">
    <property type="entry name" value="DoxX_2"/>
    <property type="match status" value="1"/>
</dbReference>
<dbReference type="PIRSF" id="PIRSF030066">
    <property type="entry name" value="UCP030066"/>
    <property type="match status" value="1"/>
</dbReference>
<name>A0A521E658_9BACT</name>
<sequence>MKKIKIAYWTVTILFALAMLQSGIVQLIPTEGSKEVMTLLGYPIYLLTILAIAKLLGAVVLVMGRFKTLKEWAYAGFAFDFIGASASGAYIGEIQIIIGPLVFLAVMFLSYYLWKRMEQLMMSPTQK</sequence>
<feature type="transmembrane region" description="Helical" evidence="5">
    <location>
        <begin position="40"/>
        <end position="63"/>
    </location>
</feature>
<dbReference type="EMBL" id="FXTH01000013">
    <property type="protein sequence ID" value="SMO79379.1"/>
    <property type="molecule type" value="Genomic_DNA"/>
</dbReference>
<dbReference type="RefSeq" id="WP_142715329.1">
    <property type="nucleotide sequence ID" value="NZ_FXTH01000013.1"/>
</dbReference>
<proteinExistence type="predicted"/>
<evidence type="ECO:0000313" key="6">
    <source>
        <dbReference type="EMBL" id="SMO79379.1"/>
    </source>
</evidence>
<feature type="transmembrane region" description="Helical" evidence="5">
    <location>
        <begin position="7"/>
        <end position="28"/>
    </location>
</feature>
<keyword evidence="7" id="KW-1185">Reference proteome</keyword>
<protein>
    <submittedName>
        <fullName evidence="6">DoxX-like family protein</fullName>
    </submittedName>
</protein>
<evidence type="ECO:0000256" key="3">
    <source>
        <dbReference type="ARBA" id="ARBA00022989"/>
    </source>
</evidence>